<evidence type="ECO:0008006" key="14">
    <source>
        <dbReference type="Google" id="ProtNLM"/>
    </source>
</evidence>
<evidence type="ECO:0000256" key="3">
    <source>
        <dbReference type="ARBA" id="ARBA00007971"/>
    </source>
</evidence>
<feature type="transmembrane region" description="Helical" evidence="10">
    <location>
        <begin position="280"/>
        <end position="302"/>
    </location>
</feature>
<dbReference type="InterPro" id="IPR013556">
    <property type="entry name" value="Flag_M-ring_C"/>
</dbReference>
<evidence type="ECO:0000256" key="7">
    <source>
        <dbReference type="ARBA" id="ARBA00023136"/>
    </source>
</evidence>
<dbReference type="GO" id="GO:0009431">
    <property type="term" value="C:bacterial-type flagellum basal body, MS ring"/>
    <property type="evidence" value="ECO:0007669"/>
    <property type="project" value="InterPro"/>
</dbReference>
<accession>A0A382J9Y7</accession>
<evidence type="ECO:0000256" key="8">
    <source>
        <dbReference type="ARBA" id="ARBA00023143"/>
    </source>
</evidence>
<dbReference type="GO" id="GO:0005886">
    <property type="term" value="C:plasma membrane"/>
    <property type="evidence" value="ECO:0007669"/>
    <property type="project" value="UniProtKB-SubCell"/>
</dbReference>
<evidence type="ECO:0000256" key="4">
    <source>
        <dbReference type="ARBA" id="ARBA00022475"/>
    </source>
</evidence>
<dbReference type="InterPro" id="IPR000067">
    <property type="entry name" value="FlgMring_FliF"/>
</dbReference>
<dbReference type="InterPro" id="IPR006182">
    <property type="entry name" value="FliF_N_dom"/>
</dbReference>
<dbReference type="Gene3D" id="3.30.300.30">
    <property type="match status" value="1"/>
</dbReference>
<dbReference type="Pfam" id="PF08345">
    <property type="entry name" value="YscJ_FliF_C"/>
    <property type="match status" value="1"/>
</dbReference>
<keyword evidence="8" id="KW-0975">Bacterial flagellum</keyword>
<evidence type="ECO:0000259" key="11">
    <source>
        <dbReference type="Pfam" id="PF01514"/>
    </source>
</evidence>
<feature type="domain" description="Flagellar M-ring N-terminal" evidence="11">
    <location>
        <begin position="1"/>
        <end position="57"/>
    </location>
</feature>
<protein>
    <recommendedName>
        <fullName evidence="14">Flagellar M-ring C-terminal domain-containing protein</fullName>
    </recommendedName>
</protein>
<evidence type="ECO:0000256" key="10">
    <source>
        <dbReference type="SAM" id="Phobius"/>
    </source>
</evidence>
<name>A0A382J9Y7_9ZZZZ</name>
<evidence type="ECO:0000256" key="9">
    <source>
        <dbReference type="SAM" id="MobiDB-lite"/>
    </source>
</evidence>
<feature type="non-terminal residue" evidence="13">
    <location>
        <position position="348"/>
    </location>
</feature>
<dbReference type="GO" id="GO:0071973">
    <property type="term" value="P:bacterial-type flagellum-dependent cell motility"/>
    <property type="evidence" value="ECO:0007669"/>
    <property type="project" value="InterPro"/>
</dbReference>
<keyword evidence="6 10" id="KW-1133">Transmembrane helix</keyword>
<evidence type="ECO:0000256" key="2">
    <source>
        <dbReference type="ARBA" id="ARBA00004651"/>
    </source>
</evidence>
<reference evidence="13" key="1">
    <citation type="submission" date="2018-05" db="EMBL/GenBank/DDBJ databases">
        <authorList>
            <person name="Lanie J.A."/>
            <person name="Ng W.-L."/>
            <person name="Kazmierczak K.M."/>
            <person name="Andrzejewski T.M."/>
            <person name="Davidsen T.M."/>
            <person name="Wayne K.J."/>
            <person name="Tettelin H."/>
            <person name="Glass J.I."/>
            <person name="Rusch D."/>
            <person name="Podicherti R."/>
            <person name="Tsui H.-C.T."/>
            <person name="Winkler M.E."/>
        </authorList>
    </citation>
    <scope>NUCLEOTIDE SEQUENCE</scope>
</reference>
<gene>
    <name evidence="13" type="ORF">METZ01_LOCUS261570</name>
</gene>
<keyword evidence="5 10" id="KW-0812">Transmembrane</keyword>
<proteinExistence type="inferred from homology"/>
<dbReference type="GO" id="GO:0003774">
    <property type="term" value="F:cytoskeletal motor activity"/>
    <property type="evidence" value="ECO:0007669"/>
    <property type="project" value="InterPro"/>
</dbReference>
<feature type="region of interest" description="Disordered" evidence="9">
    <location>
        <begin position="329"/>
        <end position="348"/>
    </location>
</feature>
<keyword evidence="4" id="KW-1003">Cell membrane</keyword>
<dbReference type="PRINTS" id="PR01009">
    <property type="entry name" value="FLGMRINGFLIF"/>
</dbReference>
<organism evidence="13">
    <name type="scientific">marine metagenome</name>
    <dbReference type="NCBI Taxonomy" id="408172"/>
    <lineage>
        <taxon>unclassified sequences</taxon>
        <taxon>metagenomes</taxon>
        <taxon>ecological metagenomes</taxon>
    </lineage>
</organism>
<feature type="domain" description="Flagellar M-ring C-terminal" evidence="12">
    <location>
        <begin position="95"/>
        <end position="262"/>
    </location>
</feature>
<dbReference type="EMBL" id="UINC01072809">
    <property type="protein sequence ID" value="SVC08716.1"/>
    <property type="molecule type" value="Genomic_DNA"/>
</dbReference>
<evidence type="ECO:0000313" key="13">
    <source>
        <dbReference type="EMBL" id="SVC08716.1"/>
    </source>
</evidence>
<evidence type="ECO:0000256" key="6">
    <source>
        <dbReference type="ARBA" id="ARBA00022989"/>
    </source>
</evidence>
<comment type="subcellular location">
    <subcellularLocation>
        <location evidence="1">Bacterial flagellum basal body</location>
    </subcellularLocation>
    <subcellularLocation>
        <location evidence="2">Cell membrane</location>
        <topology evidence="2">Multi-pass membrane protein</topology>
    </subcellularLocation>
</comment>
<dbReference type="InterPro" id="IPR043427">
    <property type="entry name" value="YscJ/FliF"/>
</dbReference>
<sequence>FAVEKEPAKASLTVELKHGRRLDYKQIDGIANMVAASVRGLTVDNVKIIDSFGRPLNIMPETTDQDLIVGLRNQQYEFEKRVAAELEQKIMRRMTPLVGNPQYVQAIVRVEGDFDEISTDQIEYNPTGLEAAEIPVETETTILDTTAGPGTTVGSQPGMVPNTIGSSSSLNPTQELTVTRNSSEKTRLVSKTTTTTKRAPAKIKKITATLLIDQRKQMDPNGIITYTPWTPAEEILLTNAVQTAIGYDETRGDQVSMVSLPFDRTYPAEQSTINTQKERLAVASSAAKYVIVLVVVAALMLLMRSFFSGLGSTDAPQAQARVGGGGVAAISGEPSLEDDELSDEGLAG</sequence>
<dbReference type="PANTHER" id="PTHR30046">
    <property type="entry name" value="FLAGELLAR M-RING PROTEIN"/>
    <property type="match status" value="1"/>
</dbReference>
<dbReference type="PANTHER" id="PTHR30046:SF0">
    <property type="entry name" value="FLAGELLAR M-RING PROTEIN"/>
    <property type="match status" value="1"/>
</dbReference>
<evidence type="ECO:0000256" key="5">
    <source>
        <dbReference type="ARBA" id="ARBA00022692"/>
    </source>
</evidence>
<comment type="similarity">
    <text evidence="3">Belongs to the FliF family.</text>
</comment>
<evidence type="ECO:0000259" key="12">
    <source>
        <dbReference type="Pfam" id="PF08345"/>
    </source>
</evidence>
<keyword evidence="7 10" id="KW-0472">Membrane</keyword>
<dbReference type="AlphaFoldDB" id="A0A382J9Y7"/>
<feature type="compositionally biased region" description="Acidic residues" evidence="9">
    <location>
        <begin position="335"/>
        <end position="348"/>
    </location>
</feature>
<dbReference type="Pfam" id="PF01514">
    <property type="entry name" value="YscJ_FliF"/>
    <property type="match status" value="1"/>
</dbReference>
<dbReference type="InterPro" id="IPR045851">
    <property type="entry name" value="AMP-bd_C_sf"/>
</dbReference>
<feature type="non-terminal residue" evidence="13">
    <location>
        <position position="1"/>
    </location>
</feature>
<evidence type="ECO:0000256" key="1">
    <source>
        <dbReference type="ARBA" id="ARBA00004117"/>
    </source>
</evidence>